<keyword evidence="2" id="KW-0678">Repressor</keyword>
<dbReference type="GO" id="GO:0010468">
    <property type="term" value="P:regulation of gene expression"/>
    <property type="evidence" value="ECO:0007669"/>
    <property type="project" value="UniProtKB-ARBA"/>
</dbReference>
<comment type="subcellular location">
    <subcellularLocation>
        <location evidence="1">Nucleus</location>
    </subcellularLocation>
</comment>
<name>A0A7S1EH29_HEMAN</name>
<gene>
    <name evidence="7" type="ORF">HAND00432_LOCUS26217</name>
</gene>
<evidence type="ECO:0000256" key="6">
    <source>
        <dbReference type="SAM" id="MobiDB-lite"/>
    </source>
</evidence>
<dbReference type="InterPro" id="IPR013907">
    <property type="entry name" value="Sds3"/>
</dbReference>
<dbReference type="AlphaFoldDB" id="A0A7S1EH29"/>
<evidence type="ECO:0000256" key="1">
    <source>
        <dbReference type="ARBA" id="ARBA00004123"/>
    </source>
</evidence>
<protein>
    <submittedName>
        <fullName evidence="7">Uncharacterized protein</fullName>
    </submittedName>
</protein>
<organism evidence="7">
    <name type="scientific">Hemiselmis andersenii</name>
    <name type="common">Cryptophyte alga</name>
    <dbReference type="NCBI Taxonomy" id="464988"/>
    <lineage>
        <taxon>Eukaryota</taxon>
        <taxon>Cryptophyceae</taxon>
        <taxon>Cryptomonadales</taxon>
        <taxon>Hemiselmidaceae</taxon>
        <taxon>Hemiselmis</taxon>
    </lineage>
</organism>
<evidence type="ECO:0000256" key="3">
    <source>
        <dbReference type="ARBA" id="ARBA00023015"/>
    </source>
</evidence>
<evidence type="ECO:0000313" key="7">
    <source>
        <dbReference type="EMBL" id="CAD8975212.1"/>
    </source>
</evidence>
<keyword evidence="4" id="KW-0804">Transcription</keyword>
<evidence type="ECO:0000256" key="5">
    <source>
        <dbReference type="ARBA" id="ARBA00023242"/>
    </source>
</evidence>
<dbReference type="GO" id="GO:0005654">
    <property type="term" value="C:nucleoplasm"/>
    <property type="evidence" value="ECO:0007669"/>
    <property type="project" value="UniProtKB-ARBA"/>
</dbReference>
<dbReference type="EMBL" id="HBFX01043652">
    <property type="protein sequence ID" value="CAD8975212.1"/>
    <property type="molecule type" value="Transcribed_RNA"/>
</dbReference>
<feature type="compositionally biased region" description="Pro residues" evidence="6">
    <location>
        <begin position="204"/>
        <end position="214"/>
    </location>
</feature>
<keyword evidence="5" id="KW-0539">Nucleus</keyword>
<accession>A0A7S1EH29</accession>
<proteinExistence type="predicted"/>
<dbReference type="Pfam" id="PF08598">
    <property type="entry name" value="Sds3"/>
    <property type="match status" value="1"/>
</dbReference>
<keyword evidence="3" id="KW-0805">Transcription regulation</keyword>
<feature type="region of interest" description="Disordered" evidence="6">
    <location>
        <begin position="177"/>
        <end position="214"/>
    </location>
</feature>
<feature type="region of interest" description="Disordered" evidence="6">
    <location>
        <begin position="108"/>
        <end position="142"/>
    </location>
</feature>
<reference evidence="7" key="1">
    <citation type="submission" date="2021-01" db="EMBL/GenBank/DDBJ databases">
        <authorList>
            <person name="Corre E."/>
            <person name="Pelletier E."/>
            <person name="Niang G."/>
            <person name="Scheremetjew M."/>
            <person name="Finn R."/>
            <person name="Kale V."/>
            <person name="Holt S."/>
            <person name="Cochrane G."/>
            <person name="Meng A."/>
            <person name="Brown T."/>
            <person name="Cohen L."/>
        </authorList>
    </citation>
    <scope>NUCLEOTIDE SEQUENCE</scope>
    <source>
        <strain evidence="7">CCMP644</strain>
    </source>
</reference>
<evidence type="ECO:0000256" key="2">
    <source>
        <dbReference type="ARBA" id="ARBA00022491"/>
    </source>
</evidence>
<evidence type="ECO:0000256" key="4">
    <source>
        <dbReference type="ARBA" id="ARBA00023163"/>
    </source>
</evidence>
<sequence>MEGNHRSRQKVDPKLRLEDQLVQIMAREGSVKCGKDDELNEECERLSRVREDKINALMAVKGPPKGASRNSMAAQRKCVSDEFETQMQDVQERLLKELDGERKRIKEEMANRADATGVQAREKRKTRTRVDPETKGGANGPASANFIINRLIELEGKVILNKDELDDDLVQIRREGGGAAAAKGKSLVGAPPPASDRPRSSPLQCPPSSPRPRS</sequence>